<dbReference type="RefSeq" id="WP_054287257.1">
    <property type="nucleotide sequence ID" value="NZ_CYHA01000003.1"/>
</dbReference>
<dbReference type="PROSITE" id="PS51704">
    <property type="entry name" value="GP_PDE"/>
    <property type="match status" value="1"/>
</dbReference>
<organism evidence="2 3">
    <name type="scientific">Gulbenkiania indica</name>
    <dbReference type="NCBI Taxonomy" id="375574"/>
    <lineage>
        <taxon>Bacteria</taxon>
        <taxon>Pseudomonadati</taxon>
        <taxon>Pseudomonadota</taxon>
        <taxon>Betaproteobacteria</taxon>
        <taxon>Neisseriales</taxon>
        <taxon>Chromobacteriaceae</taxon>
        <taxon>Gulbenkiania</taxon>
    </lineage>
</organism>
<dbReference type="Gene3D" id="3.20.20.190">
    <property type="entry name" value="Phosphatidylinositol (PI) phosphodiesterase"/>
    <property type="match status" value="1"/>
</dbReference>
<dbReference type="InterPro" id="IPR030395">
    <property type="entry name" value="GP_PDE_dom"/>
</dbReference>
<accession>A0A0K6GXE9</accession>
<feature type="domain" description="GP-PDE" evidence="1">
    <location>
        <begin position="7"/>
        <end position="244"/>
    </location>
</feature>
<evidence type="ECO:0000259" key="1">
    <source>
        <dbReference type="PROSITE" id="PS51704"/>
    </source>
</evidence>
<sequence>MEAWPYPVVFVHRLGGALAPENTLAGLMLAHRLGARAVECDVKLSADNVPLLFHDDDLERICGSSGPVAHLTLSELRRLDAGSRHHPAFATEPIPLLDELAAAARSTALAVNLEIKPCAGRAAESGATVAQVAAAAWQGHLPAPLLSSFSEEALAAARDAVPHLPRALLLERWRDDWQAAALALGAVALHVHRLQLTPSRVEAAHAAGLRVMAWTVNDVLEARQLLAWGVDMLCTDRPDRLLCL</sequence>
<evidence type="ECO:0000313" key="3">
    <source>
        <dbReference type="Proteomes" id="UP000243535"/>
    </source>
</evidence>
<dbReference type="NCBIfam" id="NF006989">
    <property type="entry name" value="PRK09454.1"/>
    <property type="match status" value="1"/>
</dbReference>
<dbReference type="EMBL" id="CYHA01000003">
    <property type="protein sequence ID" value="CUA83411.1"/>
    <property type="molecule type" value="Genomic_DNA"/>
</dbReference>
<protein>
    <submittedName>
        <fullName evidence="2">Glycerophosphoryl diester phosphodiesterase</fullName>
    </submittedName>
</protein>
<dbReference type="SUPFAM" id="SSF51695">
    <property type="entry name" value="PLC-like phosphodiesterases"/>
    <property type="match status" value="1"/>
</dbReference>
<dbReference type="GO" id="GO:0008081">
    <property type="term" value="F:phosphoric diester hydrolase activity"/>
    <property type="evidence" value="ECO:0007669"/>
    <property type="project" value="InterPro"/>
</dbReference>
<dbReference type="InterPro" id="IPR017946">
    <property type="entry name" value="PLC-like_Pdiesterase_TIM-brl"/>
</dbReference>
<keyword evidence="3" id="KW-1185">Reference proteome</keyword>
<reference evidence="3" key="1">
    <citation type="submission" date="2015-08" db="EMBL/GenBank/DDBJ databases">
        <authorList>
            <person name="Varghese N."/>
        </authorList>
    </citation>
    <scope>NUCLEOTIDE SEQUENCE [LARGE SCALE GENOMIC DNA]</scope>
    <source>
        <strain evidence="3">DSM 17901</strain>
    </source>
</reference>
<name>A0A0K6GXE9_9NEIS</name>
<dbReference type="PANTHER" id="PTHR46211">
    <property type="entry name" value="GLYCEROPHOSPHORYL DIESTER PHOSPHODIESTERASE"/>
    <property type="match status" value="1"/>
</dbReference>
<dbReference type="Pfam" id="PF03009">
    <property type="entry name" value="GDPD"/>
    <property type="match status" value="1"/>
</dbReference>
<proteinExistence type="predicted"/>
<gene>
    <name evidence="2" type="ORF">Ga0061063_1730</name>
</gene>
<dbReference type="OrthoDB" id="9795622at2"/>
<dbReference type="STRING" id="375574.GCA_001418035_01521"/>
<dbReference type="AlphaFoldDB" id="A0A0K6GXE9"/>
<evidence type="ECO:0000313" key="2">
    <source>
        <dbReference type="EMBL" id="CUA83411.1"/>
    </source>
</evidence>
<dbReference type="Proteomes" id="UP000243535">
    <property type="component" value="Unassembled WGS sequence"/>
</dbReference>
<dbReference type="PANTHER" id="PTHR46211:SF1">
    <property type="entry name" value="GLYCEROPHOSPHODIESTER PHOSPHODIESTERASE, CYTOPLASMIC"/>
    <property type="match status" value="1"/>
</dbReference>
<dbReference type="GO" id="GO:0006629">
    <property type="term" value="P:lipid metabolic process"/>
    <property type="evidence" value="ECO:0007669"/>
    <property type="project" value="InterPro"/>
</dbReference>